<reference evidence="2" key="1">
    <citation type="submission" date="2015-04" db="EMBL/GenBank/DDBJ databases">
        <authorList>
            <person name="Schardt J."/>
            <person name="Mueller-Herbst S."/>
            <person name="Scherer S."/>
            <person name="Huptas C."/>
        </authorList>
    </citation>
    <scope>NUCLEOTIDE SEQUENCE [LARGE SCALE GENOMIC DNA]</scope>
    <source>
        <strain evidence="2">Kiel-L1</strain>
    </source>
</reference>
<comment type="caution">
    <text evidence="1">The sequence shown here is derived from an EMBL/GenBank/DDBJ whole genome shotgun (WGS) entry which is preliminary data.</text>
</comment>
<name>A0A3D8TQ89_9LIST</name>
<sequence length="215" mass="25614">MDPSEVSRDLIQLNKIKPFIFFSLFIMVIEQRDLTPIDIEHEATVTFQYPLPENYASQSFLYWQTFFKEVEIVEDIELLSVRDVKQDIIEQLNDLYKTQRLPKGYAAFYKWLVLKEEVLLSDLEKSIPFFIDQILYEYDMSANEHPHLEEEDMATIFPICRKMTKEINEFVQEIFAPYFKRIKVVVVPKEGEMKALFVELGEPYLRKHCPLNELL</sequence>
<gene>
    <name evidence="1" type="ORF">UR08_07470</name>
</gene>
<dbReference type="RefSeq" id="WP_115753054.1">
    <property type="nucleotide sequence ID" value="NZ_LARY01000002.1"/>
</dbReference>
<organism evidence="1 2">
    <name type="scientific">Listeria kieliensis</name>
    <dbReference type="NCBI Taxonomy" id="1621700"/>
    <lineage>
        <taxon>Bacteria</taxon>
        <taxon>Bacillati</taxon>
        <taxon>Bacillota</taxon>
        <taxon>Bacilli</taxon>
        <taxon>Bacillales</taxon>
        <taxon>Listeriaceae</taxon>
        <taxon>Listeria</taxon>
    </lineage>
</organism>
<proteinExistence type="predicted"/>
<protein>
    <submittedName>
        <fullName evidence="1">Uncharacterized protein</fullName>
    </submittedName>
</protein>
<evidence type="ECO:0000313" key="2">
    <source>
        <dbReference type="Proteomes" id="UP000257055"/>
    </source>
</evidence>
<dbReference type="EMBL" id="LARY01000002">
    <property type="protein sequence ID" value="RDX00811.1"/>
    <property type="molecule type" value="Genomic_DNA"/>
</dbReference>
<evidence type="ECO:0000313" key="1">
    <source>
        <dbReference type="EMBL" id="RDX00811.1"/>
    </source>
</evidence>
<keyword evidence="2" id="KW-1185">Reference proteome</keyword>
<dbReference type="AlphaFoldDB" id="A0A3D8TQ89"/>
<accession>A0A3D8TQ89</accession>
<dbReference type="Proteomes" id="UP000257055">
    <property type="component" value="Unassembled WGS sequence"/>
</dbReference>